<dbReference type="GO" id="GO:0006260">
    <property type="term" value="P:DNA replication"/>
    <property type="evidence" value="ECO:0007669"/>
    <property type="project" value="UniProtKB-KW"/>
</dbReference>
<dbReference type="RefSeq" id="WP_106566327.1">
    <property type="nucleotide sequence ID" value="NZ_JAUVYL010000055.1"/>
</dbReference>
<dbReference type="InterPro" id="IPR047127">
    <property type="entry name" value="MutT-like"/>
</dbReference>
<organism evidence="18 19">
    <name type="scientific">Cecembia rubra</name>
    <dbReference type="NCBI Taxonomy" id="1485585"/>
    <lineage>
        <taxon>Bacteria</taxon>
        <taxon>Pseudomonadati</taxon>
        <taxon>Bacteroidota</taxon>
        <taxon>Cytophagia</taxon>
        <taxon>Cytophagales</taxon>
        <taxon>Cyclobacteriaceae</taxon>
        <taxon>Cecembia</taxon>
    </lineage>
</organism>
<keyword evidence="19" id="KW-1185">Reference proteome</keyword>
<comment type="catalytic activity">
    <reaction evidence="10">
        <text>8-oxo-dGTP + H2O = 8-oxo-dGMP + diphosphate + H(+)</text>
        <dbReference type="Rhea" id="RHEA:31575"/>
        <dbReference type="ChEBI" id="CHEBI:15377"/>
        <dbReference type="ChEBI" id="CHEBI:15378"/>
        <dbReference type="ChEBI" id="CHEBI:33019"/>
        <dbReference type="ChEBI" id="CHEBI:63224"/>
        <dbReference type="ChEBI" id="CHEBI:77896"/>
        <dbReference type="EC" id="3.6.1.55"/>
    </reaction>
</comment>
<comment type="catalytic activity">
    <reaction evidence="11">
        <text>8-oxo-GTP + H2O = 8-oxo-GMP + diphosphate + H(+)</text>
        <dbReference type="Rhea" id="RHEA:67616"/>
        <dbReference type="ChEBI" id="CHEBI:15377"/>
        <dbReference type="ChEBI" id="CHEBI:15378"/>
        <dbReference type="ChEBI" id="CHEBI:33019"/>
        <dbReference type="ChEBI" id="CHEBI:143553"/>
        <dbReference type="ChEBI" id="CHEBI:145694"/>
    </reaction>
</comment>
<evidence type="ECO:0000256" key="1">
    <source>
        <dbReference type="ARBA" id="ARBA00001946"/>
    </source>
</evidence>
<evidence type="ECO:0000256" key="3">
    <source>
        <dbReference type="ARBA" id="ARBA00022457"/>
    </source>
</evidence>
<dbReference type="PANTHER" id="PTHR47707">
    <property type="entry name" value="8-OXO-DGTP DIPHOSPHATASE"/>
    <property type="match status" value="1"/>
</dbReference>
<gene>
    <name evidence="18" type="ORF">CLV48_102208</name>
</gene>
<evidence type="ECO:0000256" key="6">
    <source>
        <dbReference type="ARBA" id="ARBA00022763"/>
    </source>
</evidence>
<evidence type="ECO:0000256" key="12">
    <source>
        <dbReference type="ARBA" id="ARBA00038905"/>
    </source>
</evidence>
<dbReference type="Gene3D" id="3.90.79.10">
    <property type="entry name" value="Nucleoside Triphosphate Pyrophosphohydrolase"/>
    <property type="match status" value="1"/>
</dbReference>
<keyword evidence="7" id="KW-0378">Hydrolase</keyword>
<proteinExistence type="inferred from homology"/>
<comment type="cofactor">
    <cofactor evidence="1">
        <name>Mg(2+)</name>
        <dbReference type="ChEBI" id="CHEBI:18420"/>
    </cofactor>
</comment>
<name>A0A2P8EA89_9BACT</name>
<comment type="similarity">
    <text evidence="2">Belongs to the Nudix hydrolase family.</text>
</comment>
<dbReference type="GO" id="GO:0035539">
    <property type="term" value="F:8-oxo-7,8-dihydrodeoxyguanosine triphosphate pyrophosphatase activity"/>
    <property type="evidence" value="ECO:0007669"/>
    <property type="project" value="UniProtKB-EC"/>
</dbReference>
<dbReference type="GO" id="GO:0044715">
    <property type="term" value="F:8-oxo-dGDP phosphatase activity"/>
    <property type="evidence" value="ECO:0007669"/>
    <property type="project" value="TreeGrafter"/>
</dbReference>
<evidence type="ECO:0000256" key="5">
    <source>
        <dbReference type="ARBA" id="ARBA00022723"/>
    </source>
</evidence>
<dbReference type="OrthoDB" id="9810648at2"/>
<evidence type="ECO:0000256" key="4">
    <source>
        <dbReference type="ARBA" id="ARBA00022705"/>
    </source>
</evidence>
<dbReference type="AlphaFoldDB" id="A0A2P8EA89"/>
<evidence type="ECO:0000256" key="11">
    <source>
        <dbReference type="ARBA" id="ARBA00036904"/>
    </source>
</evidence>
<evidence type="ECO:0000256" key="2">
    <source>
        <dbReference type="ARBA" id="ARBA00005582"/>
    </source>
</evidence>
<comment type="caution">
    <text evidence="18">The sequence shown here is derived from an EMBL/GenBank/DDBJ whole genome shotgun (WGS) entry which is preliminary data.</text>
</comment>
<keyword evidence="6" id="KW-0227">DNA damage</keyword>
<dbReference type="InterPro" id="IPR015797">
    <property type="entry name" value="NUDIX_hydrolase-like_dom_sf"/>
</dbReference>
<protein>
    <recommendedName>
        <fullName evidence="13">8-oxo-dGTP diphosphatase</fullName>
        <ecNumber evidence="12">3.6.1.55</ecNumber>
    </recommendedName>
    <alternativeName>
        <fullName evidence="16">7,8-dihydro-8-oxoguanine-triphosphatase</fullName>
    </alternativeName>
    <alternativeName>
        <fullName evidence="15">Mutator protein MutT</fullName>
    </alternativeName>
    <alternativeName>
        <fullName evidence="14">dGTP pyrophosphohydrolase</fullName>
    </alternativeName>
</protein>
<keyword evidence="9" id="KW-0234">DNA repair</keyword>
<dbReference type="GO" id="GO:0044716">
    <property type="term" value="F:8-oxo-GDP phosphatase activity"/>
    <property type="evidence" value="ECO:0007669"/>
    <property type="project" value="TreeGrafter"/>
</dbReference>
<evidence type="ECO:0000256" key="8">
    <source>
        <dbReference type="ARBA" id="ARBA00022842"/>
    </source>
</evidence>
<dbReference type="PRINTS" id="PR00502">
    <property type="entry name" value="NUDIXFAMILY"/>
</dbReference>
<keyword evidence="5" id="KW-0479">Metal-binding</keyword>
<evidence type="ECO:0000313" key="19">
    <source>
        <dbReference type="Proteomes" id="UP000240708"/>
    </source>
</evidence>
<dbReference type="Proteomes" id="UP000240708">
    <property type="component" value="Unassembled WGS sequence"/>
</dbReference>
<dbReference type="GO" id="GO:0046872">
    <property type="term" value="F:metal ion binding"/>
    <property type="evidence" value="ECO:0007669"/>
    <property type="project" value="UniProtKB-KW"/>
</dbReference>
<keyword evidence="4" id="KW-0235">DNA replication</keyword>
<evidence type="ECO:0000256" key="9">
    <source>
        <dbReference type="ARBA" id="ARBA00023204"/>
    </source>
</evidence>
<dbReference type="EMBL" id="PYGF01000002">
    <property type="protein sequence ID" value="PSL06392.1"/>
    <property type="molecule type" value="Genomic_DNA"/>
</dbReference>
<dbReference type="PROSITE" id="PS51462">
    <property type="entry name" value="NUDIX"/>
    <property type="match status" value="1"/>
</dbReference>
<dbReference type="GO" id="GO:0008413">
    <property type="term" value="F:8-oxo-7,8-dihydroguanosine triphosphate pyrophosphatase activity"/>
    <property type="evidence" value="ECO:0007669"/>
    <property type="project" value="TreeGrafter"/>
</dbReference>
<evidence type="ECO:0000256" key="14">
    <source>
        <dbReference type="ARBA" id="ARBA00041592"/>
    </source>
</evidence>
<accession>A0A2P8EA89</accession>
<dbReference type="Pfam" id="PF00293">
    <property type="entry name" value="NUDIX"/>
    <property type="match status" value="1"/>
</dbReference>
<dbReference type="InterPro" id="IPR020476">
    <property type="entry name" value="Nudix_hydrolase"/>
</dbReference>
<evidence type="ECO:0000256" key="15">
    <source>
        <dbReference type="ARBA" id="ARBA00041979"/>
    </source>
</evidence>
<dbReference type="CDD" id="cd03425">
    <property type="entry name" value="NUDIX_MutT_NudA_like"/>
    <property type="match status" value="1"/>
</dbReference>
<keyword evidence="8" id="KW-0460">Magnesium</keyword>
<evidence type="ECO:0000256" key="7">
    <source>
        <dbReference type="ARBA" id="ARBA00022801"/>
    </source>
</evidence>
<reference evidence="18 19" key="1">
    <citation type="submission" date="2018-03" db="EMBL/GenBank/DDBJ databases">
        <title>Genomic Encyclopedia of Archaeal and Bacterial Type Strains, Phase II (KMG-II): from individual species to whole genera.</title>
        <authorList>
            <person name="Goeker M."/>
        </authorList>
    </citation>
    <scope>NUCLEOTIDE SEQUENCE [LARGE SCALE GENOMIC DNA]</scope>
    <source>
        <strain evidence="18 19">DSM 28057</strain>
    </source>
</reference>
<dbReference type="EC" id="3.6.1.55" evidence="12"/>
<dbReference type="PANTHER" id="PTHR47707:SF1">
    <property type="entry name" value="NUDIX HYDROLASE FAMILY PROTEIN"/>
    <property type="match status" value="1"/>
</dbReference>
<evidence type="ECO:0000313" key="18">
    <source>
        <dbReference type="EMBL" id="PSL06392.1"/>
    </source>
</evidence>
<evidence type="ECO:0000256" key="10">
    <source>
        <dbReference type="ARBA" id="ARBA00035861"/>
    </source>
</evidence>
<dbReference type="InterPro" id="IPR000086">
    <property type="entry name" value="NUDIX_hydrolase_dom"/>
</dbReference>
<dbReference type="SUPFAM" id="SSF55811">
    <property type="entry name" value="Nudix"/>
    <property type="match status" value="1"/>
</dbReference>
<sequence>MSHTIRVTCAIIFKDQKVLCAQRSEKMSLPLKWEFPGGKIEDGESPEQSLIREIKEELNLEIEILREFQSYTHDYNNGKVIELIPFLARHIGGDLELKEHKQVIWKEIGNLKKLDWAEADIPILEDLLAWCRA</sequence>
<keyword evidence="3" id="KW-0515">Mutator protein</keyword>
<evidence type="ECO:0000256" key="13">
    <source>
        <dbReference type="ARBA" id="ARBA00040794"/>
    </source>
</evidence>
<dbReference type="GO" id="GO:0006281">
    <property type="term" value="P:DNA repair"/>
    <property type="evidence" value="ECO:0007669"/>
    <property type="project" value="UniProtKB-KW"/>
</dbReference>
<evidence type="ECO:0000259" key="17">
    <source>
        <dbReference type="PROSITE" id="PS51462"/>
    </source>
</evidence>
<evidence type="ECO:0000256" key="16">
    <source>
        <dbReference type="ARBA" id="ARBA00042798"/>
    </source>
</evidence>
<feature type="domain" description="Nudix hydrolase" evidence="17">
    <location>
        <begin position="3"/>
        <end position="129"/>
    </location>
</feature>